<proteinExistence type="predicted"/>
<evidence type="ECO:0000313" key="1">
    <source>
        <dbReference type="EMBL" id="APG76984.1"/>
    </source>
</evidence>
<sequence>MPALKPITLTDHSSADVIFTPTQIDKNGVAYFRHLQANGKPIGAYTVSSHVKEPGTNGDVFRVKLFVNVPEVATITPNGSDTSSVEIARTNRAQVEFILPAQSAATVREDLVALLASALADTAIKSTIVNVEHFY</sequence>
<name>A0A1L3KI03_9VIRU</name>
<dbReference type="EMBL" id="KX883464">
    <property type="protein sequence ID" value="APG76984.1"/>
    <property type="molecule type" value="Genomic_RNA"/>
</dbReference>
<organism evidence="1">
    <name type="scientific">Beihai levi-like virus 19</name>
    <dbReference type="NCBI Taxonomy" id="1922404"/>
    <lineage>
        <taxon>Viruses</taxon>
        <taxon>Riboviria</taxon>
    </lineage>
</organism>
<dbReference type="Gene3D" id="3.30.380.10">
    <property type="entry name" value="MS2 Viral Coat Protein"/>
    <property type="match status" value="1"/>
</dbReference>
<dbReference type="InterPro" id="IPR015954">
    <property type="entry name" value="Phage_RNA-type_capsid"/>
</dbReference>
<reference evidence="1" key="1">
    <citation type="journal article" date="2016" name="Nature">
        <title>Redefining the invertebrate RNA virosphere.</title>
        <authorList>
            <person name="Shi M."/>
            <person name="Lin X.D."/>
            <person name="Tian J.H."/>
            <person name="Chen L.J."/>
            <person name="Chen X."/>
            <person name="Li C.X."/>
            <person name="Qin X.C."/>
            <person name="Li J."/>
            <person name="Cao J.P."/>
            <person name="Eden J.S."/>
            <person name="Buchmann J."/>
            <person name="Wang W."/>
            <person name="Xu J."/>
            <person name="Holmes E.C."/>
            <person name="Zhang Y.Z."/>
        </authorList>
    </citation>
    <scope>NUCLEOTIDE SEQUENCE</scope>
    <source>
        <strain evidence="1">BHBJDX18762</strain>
    </source>
</reference>
<protein>
    <recommendedName>
        <fullName evidence="2">Coat protein</fullName>
    </recommendedName>
</protein>
<accession>A0A1L3KI03</accession>
<evidence type="ECO:0008006" key="2">
    <source>
        <dbReference type="Google" id="ProtNLM"/>
    </source>
</evidence>
<dbReference type="SUPFAM" id="SSF55405">
    <property type="entry name" value="RNA bacteriophage capsid protein"/>
    <property type="match status" value="1"/>
</dbReference>